<comment type="caution">
    <text evidence="2">The sequence shown here is derived from an EMBL/GenBank/DDBJ whole genome shotgun (WGS) entry which is preliminary data.</text>
</comment>
<protein>
    <submittedName>
        <fullName evidence="2">Uncharacterized protein</fullName>
    </submittedName>
</protein>
<organism evidence="2 3">
    <name type="scientific">Polarella glacialis</name>
    <name type="common">Dinoflagellate</name>
    <dbReference type="NCBI Taxonomy" id="89957"/>
    <lineage>
        <taxon>Eukaryota</taxon>
        <taxon>Sar</taxon>
        <taxon>Alveolata</taxon>
        <taxon>Dinophyceae</taxon>
        <taxon>Suessiales</taxon>
        <taxon>Suessiaceae</taxon>
        <taxon>Polarella</taxon>
    </lineage>
</organism>
<evidence type="ECO:0000256" key="1">
    <source>
        <dbReference type="SAM" id="MobiDB-lite"/>
    </source>
</evidence>
<dbReference type="EMBL" id="CAJNNW010026837">
    <property type="protein sequence ID" value="CAE8688034.1"/>
    <property type="molecule type" value="Genomic_DNA"/>
</dbReference>
<dbReference type="AlphaFoldDB" id="A0A813JVE7"/>
<feature type="region of interest" description="Disordered" evidence="1">
    <location>
        <begin position="1"/>
        <end position="21"/>
    </location>
</feature>
<evidence type="ECO:0000313" key="2">
    <source>
        <dbReference type="EMBL" id="CAE8688034.1"/>
    </source>
</evidence>
<dbReference type="Proteomes" id="UP000626109">
    <property type="component" value="Unassembled WGS sequence"/>
</dbReference>
<proteinExistence type="predicted"/>
<evidence type="ECO:0000313" key="3">
    <source>
        <dbReference type="Proteomes" id="UP000626109"/>
    </source>
</evidence>
<gene>
    <name evidence="2" type="ORF">PGLA2088_LOCUS25727</name>
</gene>
<reference evidence="2" key="1">
    <citation type="submission" date="2021-02" db="EMBL/GenBank/DDBJ databases">
        <authorList>
            <person name="Dougan E. K."/>
            <person name="Rhodes N."/>
            <person name="Thang M."/>
            <person name="Chan C."/>
        </authorList>
    </citation>
    <scope>NUCLEOTIDE SEQUENCE</scope>
</reference>
<dbReference type="PANTHER" id="PTHR38899">
    <property type="entry name" value="DOMAIN OOKINETE PROTEIN, PUTATIVE-RELATED"/>
    <property type="match status" value="1"/>
</dbReference>
<name>A0A813JVE7_POLGL</name>
<accession>A0A813JVE7</accession>
<dbReference type="PANTHER" id="PTHR38899:SF1">
    <property type="entry name" value="PROTEIN KINASE"/>
    <property type="match status" value="1"/>
</dbReference>
<sequence length="426" mass="45908">MLHATPGRAPGSATPVTSHTASVVRKIPLQGEALWETVRAAVEKPWRAAEDGSTSAHSSLVIFDWDDTLLPTAALVAAGRIAPAPGATPAASKTGAASAAMLNEWELDSLLESCAEAAIQALQVAAKYGRVIIVTNSGYGWVNETASRFCPQLLSVIEDIPVISARSIFEPLGVVEPWKWKVACFQRIANCVQFDPLGITGPSSLISIGDGWHERVAAIMTAQELKLPCHVKCLKLLEQPGVEQLVQQLELCSQVFEGLAAHPSWVEACYSVTDAWGLQLEARAADPQALSGSLAGSALLQKQGVETTLEVGHSGAAESPEVEVSDCLDFETAKTPASVDKAVKAKCAGGVRRRLRRTLRKVQPQRGLEADDSLEKRCLRLVSKRRQQRLAACDGRCRKTVGVMGRSWFHARRKQTLTRALKTARK</sequence>